<dbReference type="RefSeq" id="WP_134211289.1">
    <property type="nucleotide sequence ID" value="NZ_CP038015.1"/>
</dbReference>
<reference evidence="2 3" key="1">
    <citation type="submission" date="2019-03" db="EMBL/GenBank/DDBJ databases">
        <title>Complete genome sequence of Paenisporosarcina antarctica CGMCC 1.6503T.</title>
        <authorList>
            <person name="Rong J.-C."/>
            <person name="Chi N.-Y."/>
            <person name="Zhang Q.-F."/>
        </authorList>
    </citation>
    <scope>NUCLEOTIDE SEQUENCE [LARGE SCALE GENOMIC DNA]</scope>
    <source>
        <strain evidence="2 3">CGMCC 1.6503</strain>
    </source>
</reference>
<feature type="transmembrane region" description="Helical" evidence="1">
    <location>
        <begin position="76"/>
        <end position="97"/>
    </location>
</feature>
<feature type="transmembrane region" description="Helical" evidence="1">
    <location>
        <begin position="109"/>
        <end position="132"/>
    </location>
</feature>
<feature type="transmembrane region" description="Helical" evidence="1">
    <location>
        <begin position="36"/>
        <end position="55"/>
    </location>
</feature>
<dbReference type="AlphaFoldDB" id="A0A4P7A1B0"/>
<dbReference type="OrthoDB" id="9942340at2"/>
<proteinExistence type="predicted"/>
<keyword evidence="1" id="KW-0472">Membrane</keyword>
<gene>
    <name evidence="2" type="ORF">E2636_16700</name>
</gene>
<evidence type="ECO:0000313" key="3">
    <source>
        <dbReference type="Proteomes" id="UP000294292"/>
    </source>
</evidence>
<organism evidence="2 3">
    <name type="scientific">Paenisporosarcina antarctica</name>
    <dbReference type="NCBI Taxonomy" id="417367"/>
    <lineage>
        <taxon>Bacteria</taxon>
        <taxon>Bacillati</taxon>
        <taxon>Bacillota</taxon>
        <taxon>Bacilli</taxon>
        <taxon>Bacillales</taxon>
        <taxon>Caryophanaceae</taxon>
        <taxon>Paenisporosarcina</taxon>
    </lineage>
</organism>
<accession>A0A4P7A1B0</accession>
<sequence>MDKSIMIRKLYTGLILIGFCLLYIFISALLMGWDILYFWFSIIWVAPLYLIYAPIWSIFSDIIGKKYARLPANQKVVSLLIHILGGGIASLLIVSVSKPLDILKIDVSYLLNILIIGGMFAFPFWIVDSMIVENNKKKTKKT</sequence>
<keyword evidence="1" id="KW-1133">Transmembrane helix</keyword>
<dbReference type="KEGG" id="panc:E2636_16700"/>
<dbReference type="EMBL" id="CP038015">
    <property type="protein sequence ID" value="QBP42681.1"/>
    <property type="molecule type" value="Genomic_DNA"/>
</dbReference>
<feature type="transmembrane region" description="Helical" evidence="1">
    <location>
        <begin position="12"/>
        <end position="30"/>
    </location>
</feature>
<keyword evidence="1" id="KW-0812">Transmembrane</keyword>
<evidence type="ECO:0000256" key="1">
    <source>
        <dbReference type="SAM" id="Phobius"/>
    </source>
</evidence>
<dbReference type="Proteomes" id="UP000294292">
    <property type="component" value="Chromosome"/>
</dbReference>
<keyword evidence="3" id="KW-1185">Reference proteome</keyword>
<protein>
    <submittedName>
        <fullName evidence="2">Uncharacterized protein</fullName>
    </submittedName>
</protein>
<name>A0A4P7A1B0_9BACL</name>
<evidence type="ECO:0000313" key="2">
    <source>
        <dbReference type="EMBL" id="QBP42681.1"/>
    </source>
</evidence>